<keyword evidence="8 10" id="KW-1133">Transmembrane helix</keyword>
<evidence type="ECO:0000256" key="4">
    <source>
        <dbReference type="ARBA" id="ARBA00022553"/>
    </source>
</evidence>
<sequence>MRRRLLLSTCLIALATVLVLGVPLGLVGTALLRQRADMRLERRADEAALRIARAQSRGTPLTFALVDDLLPADEALRVTRSDGRRITLGRLPRGARTEVASGDGGPLSVTLVAPAAAREDDVGIVWLAVAGSGLAALVAAIALASIQARRLAAPLEQLAGRVERLGNPDYDDRPVARQLAEIDQVQQALNDADRRIAGSIRREREFTANVSHQLRTPLTGLRLRLEELHRLADSSDATDEADAALQQVDRLVTTIEHLEAVARHRDDEPGLVDLGALVADHVVAGHWGTRFADAGRRLEVEADAGLPAHVEPESARQILDVLLDNALRHGVGDTTVRTGRAAGWVRIAVGDAGCSLAGTGTTAIFARGVGHGSGIGLAVARELARRAGGDLQLVRGAPTTFEAVFRAAAP</sequence>
<dbReference type="GO" id="GO:0005886">
    <property type="term" value="C:plasma membrane"/>
    <property type="evidence" value="ECO:0007669"/>
    <property type="project" value="UniProtKB-SubCell"/>
</dbReference>
<dbReference type="InterPro" id="IPR036890">
    <property type="entry name" value="HATPase_C_sf"/>
</dbReference>
<dbReference type="InterPro" id="IPR005467">
    <property type="entry name" value="His_kinase_dom"/>
</dbReference>
<dbReference type="Gene3D" id="1.10.287.130">
    <property type="match status" value="1"/>
</dbReference>
<gene>
    <name evidence="13" type="ORF">PAI11_05870</name>
</gene>
<evidence type="ECO:0000256" key="5">
    <source>
        <dbReference type="ARBA" id="ARBA00022679"/>
    </source>
</evidence>
<evidence type="ECO:0000256" key="6">
    <source>
        <dbReference type="ARBA" id="ARBA00022692"/>
    </source>
</evidence>
<dbReference type="InterPro" id="IPR036097">
    <property type="entry name" value="HisK_dim/P_sf"/>
</dbReference>
<dbReference type="Gene3D" id="6.10.340.10">
    <property type="match status" value="1"/>
</dbReference>
<dbReference type="Proteomes" id="UP000005143">
    <property type="component" value="Unassembled WGS sequence"/>
</dbReference>
<keyword evidence="5" id="KW-0808">Transferase</keyword>
<keyword evidence="10" id="KW-0472">Membrane</keyword>
<dbReference type="PROSITE" id="PS50885">
    <property type="entry name" value="HAMP"/>
    <property type="match status" value="1"/>
</dbReference>
<feature type="domain" description="Histidine kinase" evidence="11">
    <location>
        <begin position="209"/>
        <end position="410"/>
    </location>
</feature>
<organism evidence="13 14">
    <name type="scientific">Patulibacter medicamentivorans</name>
    <dbReference type="NCBI Taxonomy" id="1097667"/>
    <lineage>
        <taxon>Bacteria</taxon>
        <taxon>Bacillati</taxon>
        <taxon>Actinomycetota</taxon>
        <taxon>Thermoleophilia</taxon>
        <taxon>Solirubrobacterales</taxon>
        <taxon>Patulibacteraceae</taxon>
        <taxon>Patulibacter</taxon>
    </lineage>
</organism>
<evidence type="ECO:0000259" key="11">
    <source>
        <dbReference type="PROSITE" id="PS50109"/>
    </source>
</evidence>
<dbReference type="SUPFAM" id="SSF47384">
    <property type="entry name" value="Homodimeric domain of signal transducing histidine kinase"/>
    <property type="match status" value="1"/>
</dbReference>
<evidence type="ECO:0000259" key="12">
    <source>
        <dbReference type="PROSITE" id="PS50885"/>
    </source>
</evidence>
<dbReference type="PROSITE" id="PS50109">
    <property type="entry name" value="HIS_KIN"/>
    <property type="match status" value="1"/>
</dbReference>
<comment type="caution">
    <text evidence="13">The sequence shown here is derived from an EMBL/GenBank/DDBJ whole genome shotgun (WGS) entry which is preliminary data.</text>
</comment>
<proteinExistence type="predicted"/>
<reference evidence="13 14" key="1">
    <citation type="journal article" date="2013" name="Biodegradation">
        <title>Quantitative proteomic analysis of ibuprofen-degrading Patulibacter sp. strain I11.</title>
        <authorList>
            <person name="Almeida B."/>
            <person name="Kjeldal H."/>
            <person name="Lolas I."/>
            <person name="Knudsen A.D."/>
            <person name="Carvalho G."/>
            <person name="Nielsen K.L."/>
            <person name="Barreto Crespo M.T."/>
            <person name="Stensballe A."/>
            <person name="Nielsen J.L."/>
        </authorList>
    </citation>
    <scope>NUCLEOTIDE SEQUENCE [LARGE SCALE GENOMIC DNA]</scope>
    <source>
        <strain evidence="13 14">I11</strain>
    </source>
</reference>
<accession>H0E1C5</accession>
<evidence type="ECO:0000256" key="9">
    <source>
        <dbReference type="ARBA" id="ARBA00023012"/>
    </source>
</evidence>
<evidence type="ECO:0000256" key="8">
    <source>
        <dbReference type="ARBA" id="ARBA00022989"/>
    </source>
</evidence>
<dbReference type="InterPro" id="IPR003660">
    <property type="entry name" value="HAMP_dom"/>
</dbReference>
<evidence type="ECO:0000256" key="3">
    <source>
        <dbReference type="ARBA" id="ARBA00012438"/>
    </source>
</evidence>
<dbReference type="RefSeq" id="WP_007570679.1">
    <property type="nucleotide sequence ID" value="NZ_AGUD01000019.1"/>
</dbReference>
<keyword evidence="9" id="KW-0902">Two-component regulatory system</keyword>
<dbReference type="Pfam" id="PF02518">
    <property type="entry name" value="HATPase_c"/>
    <property type="match status" value="1"/>
</dbReference>
<dbReference type="GO" id="GO:0000155">
    <property type="term" value="F:phosphorelay sensor kinase activity"/>
    <property type="evidence" value="ECO:0007669"/>
    <property type="project" value="InterPro"/>
</dbReference>
<dbReference type="Gene3D" id="3.30.565.10">
    <property type="entry name" value="Histidine kinase-like ATPase, C-terminal domain"/>
    <property type="match status" value="1"/>
</dbReference>
<dbReference type="PANTHER" id="PTHR45436">
    <property type="entry name" value="SENSOR HISTIDINE KINASE YKOH"/>
    <property type="match status" value="1"/>
</dbReference>
<comment type="subcellular location">
    <subcellularLocation>
        <location evidence="2">Cell membrane</location>
    </subcellularLocation>
</comment>
<feature type="transmembrane region" description="Helical" evidence="10">
    <location>
        <begin position="124"/>
        <end position="146"/>
    </location>
</feature>
<protein>
    <recommendedName>
        <fullName evidence="3">histidine kinase</fullName>
        <ecNumber evidence="3">2.7.13.3</ecNumber>
    </recommendedName>
</protein>
<keyword evidence="6 10" id="KW-0812">Transmembrane</keyword>
<dbReference type="SMART" id="SM00388">
    <property type="entry name" value="HisKA"/>
    <property type="match status" value="1"/>
</dbReference>
<dbReference type="InterPro" id="IPR050428">
    <property type="entry name" value="TCS_sensor_his_kinase"/>
</dbReference>
<evidence type="ECO:0000256" key="7">
    <source>
        <dbReference type="ARBA" id="ARBA00022777"/>
    </source>
</evidence>
<dbReference type="SUPFAM" id="SSF55874">
    <property type="entry name" value="ATPase domain of HSP90 chaperone/DNA topoisomerase II/histidine kinase"/>
    <property type="match status" value="1"/>
</dbReference>
<evidence type="ECO:0000313" key="13">
    <source>
        <dbReference type="EMBL" id="EHN12564.1"/>
    </source>
</evidence>
<evidence type="ECO:0000256" key="10">
    <source>
        <dbReference type="SAM" id="Phobius"/>
    </source>
</evidence>
<evidence type="ECO:0000256" key="2">
    <source>
        <dbReference type="ARBA" id="ARBA00004236"/>
    </source>
</evidence>
<keyword evidence="4" id="KW-0597">Phosphoprotein</keyword>
<dbReference type="InterPro" id="IPR003661">
    <property type="entry name" value="HisK_dim/P_dom"/>
</dbReference>
<dbReference type="AlphaFoldDB" id="H0E1C5"/>
<evidence type="ECO:0000313" key="14">
    <source>
        <dbReference type="Proteomes" id="UP000005143"/>
    </source>
</evidence>
<keyword evidence="14" id="KW-1185">Reference proteome</keyword>
<comment type="catalytic activity">
    <reaction evidence="1">
        <text>ATP + protein L-histidine = ADP + protein N-phospho-L-histidine.</text>
        <dbReference type="EC" id="2.7.13.3"/>
    </reaction>
</comment>
<evidence type="ECO:0000256" key="1">
    <source>
        <dbReference type="ARBA" id="ARBA00000085"/>
    </source>
</evidence>
<dbReference type="Pfam" id="PF00512">
    <property type="entry name" value="HisKA"/>
    <property type="match status" value="1"/>
</dbReference>
<dbReference type="InterPro" id="IPR003594">
    <property type="entry name" value="HATPase_dom"/>
</dbReference>
<dbReference type="EC" id="2.7.13.3" evidence="3"/>
<keyword evidence="7 13" id="KW-0418">Kinase</keyword>
<feature type="domain" description="HAMP" evidence="12">
    <location>
        <begin position="149"/>
        <end position="201"/>
    </location>
</feature>
<dbReference type="EMBL" id="AGUD01000019">
    <property type="protein sequence ID" value="EHN12564.1"/>
    <property type="molecule type" value="Genomic_DNA"/>
</dbReference>
<dbReference type="SMART" id="SM00387">
    <property type="entry name" value="HATPase_c"/>
    <property type="match status" value="1"/>
</dbReference>
<dbReference type="CDD" id="cd00082">
    <property type="entry name" value="HisKA"/>
    <property type="match status" value="1"/>
</dbReference>
<name>H0E1C5_9ACTN</name>
<dbReference type="PANTHER" id="PTHR45436:SF5">
    <property type="entry name" value="SENSOR HISTIDINE KINASE TRCS"/>
    <property type="match status" value="1"/>
</dbReference>